<gene>
    <name evidence="1" type="ORF">FORC53_0478</name>
</gene>
<accession>A0AAN1PLJ6</accession>
<proteinExistence type="predicted"/>
<reference evidence="1 2" key="1">
    <citation type="submission" date="2017-01" db="EMBL/GenBank/DDBJ databases">
        <title>Complete Genome Sequence of Vibrio vulnificus FORC_053.</title>
        <authorList>
            <consortium name="Food-borne Pathogen Omics Research Center"/>
            <person name="Chung H.Y."/>
            <person name="Na E.J."/>
            <person name="Song J.S."/>
            <person name="Kim H."/>
            <person name="Lee J.-H."/>
            <person name="Ryu S."/>
            <person name="Choi S.H."/>
        </authorList>
    </citation>
    <scope>NUCLEOTIDE SEQUENCE [LARGE SCALE GENOMIC DNA]</scope>
    <source>
        <strain evidence="1 2">FORC_053</strain>
    </source>
</reference>
<protein>
    <submittedName>
        <fullName evidence="1">MchC protein</fullName>
    </submittedName>
</protein>
<dbReference type="RefSeq" id="WP_198434266.1">
    <property type="nucleotide sequence ID" value="NZ_CP019290.1"/>
</dbReference>
<name>A0AAN1PLJ6_VIBVL</name>
<dbReference type="EMBL" id="CP019290">
    <property type="protein sequence ID" value="AXX58817.1"/>
    <property type="molecule type" value="Genomic_DNA"/>
</dbReference>
<evidence type="ECO:0000313" key="2">
    <source>
        <dbReference type="Proteomes" id="UP000263418"/>
    </source>
</evidence>
<evidence type="ECO:0000313" key="1">
    <source>
        <dbReference type="EMBL" id="AXX58817.1"/>
    </source>
</evidence>
<sequence>MNYSRKIYGPISKLSPSSFVPFTTYKVKGAKIIWRNDNLIKEYGLGSECDIDSWLLEEFAFSSLEHFSSNLASDKSTFFAERYGGQLIAGNGGGGRAGLKGLFQCKGIGPTPLVNQGGAPQYTIGIASLEEMINEALWGEVCNILLPFGAVRCLAVIDLDYLSDNMEKCAIAVRENEFRLAHFELSPYFLLNNTSELVSETTRVRASIESFPMCFQSVFGYYTDFESSMKIILERYAKQLSYAKFFRICHGSLTSSNIGMSGKYLDFGTISSLGAYENIVTSRGNIGFLNEQDNILESIVNFIDNHNWYSSDIDVSSDHFCSFFSESLNIHLRNNFLIALGLIKEDSDFDEEKANEIFKIIYRYLTIGGNKELKGVPYHNMGNCFFNLESLAKCMRNDPKKNGIESQLFHLVCDFIDTNPDFDMNNFHRKCDLISSNVFNLDFLHYDVVREKINSKLSHIDSHLHITNYINEVLSDTRKLRDIL</sequence>
<organism evidence="1 2">
    <name type="scientific">Vibrio vulnificus</name>
    <dbReference type="NCBI Taxonomy" id="672"/>
    <lineage>
        <taxon>Bacteria</taxon>
        <taxon>Pseudomonadati</taxon>
        <taxon>Pseudomonadota</taxon>
        <taxon>Gammaproteobacteria</taxon>
        <taxon>Vibrionales</taxon>
        <taxon>Vibrionaceae</taxon>
        <taxon>Vibrio</taxon>
    </lineage>
</organism>
<dbReference type="Proteomes" id="UP000263418">
    <property type="component" value="Chromosome 1"/>
</dbReference>
<dbReference type="AlphaFoldDB" id="A0AAN1PLJ6"/>